<dbReference type="AlphaFoldDB" id="A0A1G1VTT6"/>
<dbReference type="InterPro" id="IPR003593">
    <property type="entry name" value="AAA+_ATPase"/>
</dbReference>
<dbReference type="GO" id="GO:0016887">
    <property type="term" value="F:ATP hydrolysis activity"/>
    <property type="evidence" value="ECO:0007669"/>
    <property type="project" value="InterPro"/>
</dbReference>
<dbReference type="PANTHER" id="PTHR42711">
    <property type="entry name" value="ABC TRANSPORTER ATP-BINDING PROTEIN"/>
    <property type="match status" value="1"/>
</dbReference>
<proteinExistence type="predicted"/>
<dbReference type="Gene3D" id="3.40.50.300">
    <property type="entry name" value="P-loop containing nucleotide triphosphate hydrolases"/>
    <property type="match status" value="1"/>
</dbReference>
<feature type="domain" description="ABC transporter" evidence="4">
    <location>
        <begin position="26"/>
        <end position="259"/>
    </location>
</feature>
<evidence type="ECO:0000256" key="2">
    <source>
        <dbReference type="ARBA" id="ARBA00022741"/>
    </source>
</evidence>
<gene>
    <name evidence="5" type="ORF">A2786_04955</name>
</gene>
<dbReference type="InterPro" id="IPR027417">
    <property type="entry name" value="P-loop_NTPase"/>
</dbReference>
<keyword evidence="3" id="KW-0067">ATP-binding</keyword>
<dbReference type="SMART" id="SM00382">
    <property type="entry name" value="AAA"/>
    <property type="match status" value="1"/>
</dbReference>
<dbReference type="PANTHER" id="PTHR42711:SF4">
    <property type="entry name" value="ABC TRANSPORTER RELATED"/>
    <property type="match status" value="1"/>
</dbReference>
<dbReference type="CDD" id="cd03267">
    <property type="entry name" value="ABC_NatA_like"/>
    <property type="match status" value="1"/>
</dbReference>
<dbReference type="Pfam" id="PF00005">
    <property type="entry name" value="ABC_tran"/>
    <property type="match status" value="1"/>
</dbReference>
<dbReference type="SUPFAM" id="SSF52540">
    <property type="entry name" value="P-loop containing nucleoside triphosphate hydrolases"/>
    <property type="match status" value="1"/>
</dbReference>
<dbReference type="GO" id="GO:0005524">
    <property type="term" value="F:ATP binding"/>
    <property type="evidence" value="ECO:0007669"/>
    <property type="project" value="UniProtKB-KW"/>
</dbReference>
<evidence type="ECO:0000256" key="1">
    <source>
        <dbReference type="ARBA" id="ARBA00022448"/>
    </source>
</evidence>
<dbReference type="InterPro" id="IPR050763">
    <property type="entry name" value="ABC_transporter_ATP-binding"/>
</dbReference>
<sequence>MGKNAIEVRHLKKYFKVLQKETGLVGSFKSLIARKYEEVQAINNIDFTIREGELVGFIGPNGAGKTTTLKCLSGLLYPTSGEARVLGFIPWERRPEFQKQFGLVMGQKNQLWWDLPPMETFTLNKEIYEVPDGQFQQTLKRLVRLLDVGGILKTQVRKLSLGQRMKCELIAALLHSPKVLFLDEPTIGLDVVMQKVMRDFIKEYNREFKATIILTSHYMDDVRELCERVIIINEGTILYDGKLQEVVNRFAREKIITVVFSSSIDQRKLAEFGNIREYEFPKAQLTVPRTEAAKKAAKLLEEFPVADVVIEEPPIEAIIREVFTGRMKPFQKPK</sequence>
<keyword evidence="1" id="KW-0813">Transport</keyword>
<dbReference type="EMBL" id="MHCJ01000003">
    <property type="protein sequence ID" value="OGY18815.1"/>
    <property type="molecule type" value="Genomic_DNA"/>
</dbReference>
<evidence type="ECO:0000313" key="6">
    <source>
        <dbReference type="Proteomes" id="UP000179233"/>
    </source>
</evidence>
<protein>
    <submittedName>
        <fullName evidence="5">ABC transporter</fullName>
    </submittedName>
</protein>
<dbReference type="Proteomes" id="UP000179233">
    <property type="component" value="Unassembled WGS sequence"/>
</dbReference>
<organism evidence="5 6">
    <name type="scientific">Candidatus Chisholmbacteria bacterium RIFCSPHIGHO2_01_FULL_52_32</name>
    <dbReference type="NCBI Taxonomy" id="1797591"/>
    <lineage>
        <taxon>Bacteria</taxon>
        <taxon>Candidatus Chisholmiibacteriota</taxon>
    </lineage>
</organism>
<evidence type="ECO:0000259" key="4">
    <source>
        <dbReference type="PROSITE" id="PS50893"/>
    </source>
</evidence>
<dbReference type="PROSITE" id="PS50893">
    <property type="entry name" value="ABC_TRANSPORTER_2"/>
    <property type="match status" value="1"/>
</dbReference>
<comment type="caution">
    <text evidence="5">The sequence shown here is derived from an EMBL/GenBank/DDBJ whole genome shotgun (WGS) entry which is preliminary data.</text>
</comment>
<evidence type="ECO:0000256" key="3">
    <source>
        <dbReference type="ARBA" id="ARBA00022840"/>
    </source>
</evidence>
<keyword evidence="2" id="KW-0547">Nucleotide-binding</keyword>
<evidence type="ECO:0000313" key="5">
    <source>
        <dbReference type="EMBL" id="OGY18815.1"/>
    </source>
</evidence>
<name>A0A1G1VTT6_9BACT</name>
<dbReference type="InterPro" id="IPR003439">
    <property type="entry name" value="ABC_transporter-like_ATP-bd"/>
</dbReference>
<reference evidence="5 6" key="1">
    <citation type="journal article" date="2016" name="Nat. Commun.">
        <title>Thousands of microbial genomes shed light on interconnected biogeochemical processes in an aquifer system.</title>
        <authorList>
            <person name="Anantharaman K."/>
            <person name="Brown C.T."/>
            <person name="Hug L.A."/>
            <person name="Sharon I."/>
            <person name="Castelle C.J."/>
            <person name="Probst A.J."/>
            <person name="Thomas B.C."/>
            <person name="Singh A."/>
            <person name="Wilkins M.J."/>
            <person name="Karaoz U."/>
            <person name="Brodie E.L."/>
            <person name="Williams K.H."/>
            <person name="Hubbard S.S."/>
            <person name="Banfield J.F."/>
        </authorList>
    </citation>
    <scope>NUCLEOTIDE SEQUENCE [LARGE SCALE GENOMIC DNA]</scope>
</reference>
<accession>A0A1G1VTT6</accession>